<organism evidence="3 4">
    <name type="scientific">Ktedonobacter robiniae</name>
    <dbReference type="NCBI Taxonomy" id="2778365"/>
    <lineage>
        <taxon>Bacteria</taxon>
        <taxon>Bacillati</taxon>
        <taxon>Chloroflexota</taxon>
        <taxon>Ktedonobacteria</taxon>
        <taxon>Ktedonobacterales</taxon>
        <taxon>Ktedonobacteraceae</taxon>
        <taxon>Ktedonobacter</taxon>
    </lineage>
</organism>
<protein>
    <recommendedName>
        <fullName evidence="5">Bacterial spore germination immunoglobulin-like domain-containing protein</fullName>
    </recommendedName>
</protein>
<keyword evidence="2" id="KW-0812">Transmembrane</keyword>
<feature type="compositionally biased region" description="Low complexity" evidence="1">
    <location>
        <begin position="161"/>
        <end position="178"/>
    </location>
</feature>
<reference evidence="3 4" key="1">
    <citation type="journal article" date="2021" name="Int. J. Syst. Evol. Microbiol.">
        <title>Reticulibacter mediterranei gen. nov., sp. nov., within the new family Reticulibacteraceae fam. nov., and Ktedonospora formicarum gen. nov., sp. nov., Ktedonobacter robiniae sp. nov., Dictyobacter formicarum sp. nov. and Dictyobacter arantiisoli sp. nov., belonging to the class Ktedonobacteria.</title>
        <authorList>
            <person name="Yabe S."/>
            <person name="Zheng Y."/>
            <person name="Wang C.M."/>
            <person name="Sakai Y."/>
            <person name="Abe K."/>
            <person name="Yokota A."/>
            <person name="Donadio S."/>
            <person name="Cavaletti L."/>
            <person name="Monciardini P."/>
        </authorList>
    </citation>
    <scope>NUCLEOTIDE SEQUENCE [LARGE SCALE GENOMIC DNA]</scope>
    <source>
        <strain evidence="3 4">SOSP1-30</strain>
    </source>
</reference>
<dbReference type="Proteomes" id="UP000654345">
    <property type="component" value="Unassembled WGS sequence"/>
</dbReference>
<dbReference type="InterPro" id="IPR013783">
    <property type="entry name" value="Ig-like_fold"/>
</dbReference>
<sequence length="278" mass="28833">MNDFPQMPPSPTPSQDKLILPAQPAEPELATIAEGQQTSPQGAAASYANYAPLPQNLAGPAPLVHYTPIPPVPRGPIASLGYYWQKDPAYRFLLLSIAFVLLASTAFAIVLGNYLTQGTGNSPSPNQAQGPGLHGNPTATAHPQVTATPAPQPSPSPTPTQQPTQEPTDTPDPTQPTTGQLSVQIINAPAVVNNGSSVQITVASQPGATVRLSVRYQAAPFVGGGATTLVGDSGTTQLRWNVRVISSQDTSAQLTIIATDQNGQSTQSAPVTVQINVK</sequence>
<gene>
    <name evidence="3" type="ORF">KSB_15170</name>
</gene>
<name>A0ABQ3UK50_9CHLR</name>
<feature type="compositionally biased region" description="Pro residues" evidence="1">
    <location>
        <begin position="150"/>
        <end position="160"/>
    </location>
</feature>
<dbReference type="EMBL" id="BNJG01000001">
    <property type="protein sequence ID" value="GHO53042.1"/>
    <property type="molecule type" value="Genomic_DNA"/>
</dbReference>
<evidence type="ECO:0000313" key="4">
    <source>
        <dbReference type="Proteomes" id="UP000654345"/>
    </source>
</evidence>
<proteinExistence type="predicted"/>
<accession>A0ABQ3UK50</accession>
<keyword evidence="4" id="KW-1185">Reference proteome</keyword>
<feature type="compositionally biased region" description="Low complexity" evidence="1">
    <location>
        <begin position="137"/>
        <end position="149"/>
    </location>
</feature>
<comment type="caution">
    <text evidence="3">The sequence shown here is derived from an EMBL/GenBank/DDBJ whole genome shotgun (WGS) entry which is preliminary data.</text>
</comment>
<feature type="region of interest" description="Disordered" evidence="1">
    <location>
        <begin position="121"/>
        <end position="179"/>
    </location>
</feature>
<evidence type="ECO:0000313" key="3">
    <source>
        <dbReference type="EMBL" id="GHO53042.1"/>
    </source>
</evidence>
<dbReference type="Gene3D" id="2.60.40.10">
    <property type="entry name" value="Immunoglobulins"/>
    <property type="match status" value="1"/>
</dbReference>
<keyword evidence="2" id="KW-1133">Transmembrane helix</keyword>
<keyword evidence="2" id="KW-0472">Membrane</keyword>
<evidence type="ECO:0000256" key="2">
    <source>
        <dbReference type="SAM" id="Phobius"/>
    </source>
</evidence>
<dbReference type="RefSeq" id="WP_201369891.1">
    <property type="nucleotide sequence ID" value="NZ_BNJG01000001.1"/>
</dbReference>
<feature type="transmembrane region" description="Helical" evidence="2">
    <location>
        <begin position="92"/>
        <end position="115"/>
    </location>
</feature>
<evidence type="ECO:0008006" key="5">
    <source>
        <dbReference type="Google" id="ProtNLM"/>
    </source>
</evidence>
<evidence type="ECO:0000256" key="1">
    <source>
        <dbReference type="SAM" id="MobiDB-lite"/>
    </source>
</evidence>